<dbReference type="CDD" id="cd24044">
    <property type="entry name" value="ASKHA_NBD_NTPDase1-like"/>
    <property type="match status" value="1"/>
</dbReference>
<keyword evidence="2 5" id="KW-0378">Hydrolase</keyword>
<accession>A0AAU9WQH0</accession>
<dbReference type="GO" id="GO:0005886">
    <property type="term" value="C:plasma membrane"/>
    <property type="evidence" value="ECO:0007669"/>
    <property type="project" value="TreeGrafter"/>
</dbReference>
<evidence type="ECO:0000313" key="8">
    <source>
        <dbReference type="Proteomes" id="UP001159428"/>
    </source>
</evidence>
<dbReference type="PROSITE" id="PS01238">
    <property type="entry name" value="GDA1_CD39_NTPASE"/>
    <property type="match status" value="1"/>
</dbReference>
<gene>
    <name evidence="7" type="ORF">PMEA_00009629</name>
</gene>
<comment type="similarity">
    <text evidence="1 5">Belongs to the GDA1/CD39 NTPase family.</text>
</comment>
<keyword evidence="6" id="KW-1133">Transmembrane helix</keyword>
<evidence type="ECO:0000256" key="1">
    <source>
        <dbReference type="ARBA" id="ARBA00009283"/>
    </source>
</evidence>
<dbReference type="PANTHER" id="PTHR11782">
    <property type="entry name" value="ADENOSINE/GUANOSINE DIPHOSPHATASE"/>
    <property type="match status" value="1"/>
</dbReference>
<dbReference type="GO" id="GO:0004382">
    <property type="term" value="F:GDP phosphatase activity"/>
    <property type="evidence" value="ECO:0007669"/>
    <property type="project" value="TreeGrafter"/>
</dbReference>
<keyword evidence="8" id="KW-1185">Reference proteome</keyword>
<feature type="transmembrane region" description="Helical" evidence="6">
    <location>
        <begin position="474"/>
        <end position="499"/>
    </location>
</feature>
<dbReference type="GO" id="GO:0005524">
    <property type="term" value="F:ATP binding"/>
    <property type="evidence" value="ECO:0007669"/>
    <property type="project" value="UniProtKB-KW"/>
</dbReference>
<name>A0AAU9WQH0_9CNID</name>
<dbReference type="Gene3D" id="3.30.420.40">
    <property type="match status" value="1"/>
</dbReference>
<feature type="binding site" evidence="4">
    <location>
        <begin position="222"/>
        <end position="226"/>
    </location>
    <ligand>
        <name>ATP</name>
        <dbReference type="ChEBI" id="CHEBI:30616"/>
    </ligand>
</feature>
<dbReference type="Gene3D" id="3.30.420.150">
    <property type="entry name" value="Exopolyphosphatase. Domain 2"/>
    <property type="match status" value="1"/>
</dbReference>
<dbReference type="AlphaFoldDB" id="A0AAU9WQH0"/>
<protein>
    <recommendedName>
        <fullName evidence="9">Apyrase</fullName>
    </recommendedName>
</protein>
<evidence type="ECO:0000256" key="2">
    <source>
        <dbReference type="ARBA" id="ARBA00022801"/>
    </source>
</evidence>
<dbReference type="GO" id="GO:0017111">
    <property type="term" value="F:ribonucleoside triphosphate phosphatase activity"/>
    <property type="evidence" value="ECO:0007669"/>
    <property type="project" value="TreeGrafter"/>
</dbReference>
<sequence>MLSTDEEDNSPLIQRTEIRSSVCHVRDWVGCIVATFLIIFGISCISVISVYKAKVKNEYGIVLDAGSTHTNMFVYKWTVDDVVKGTALVEEIGECVVKDKDNHVAGISSYVSDPAEAGQSLQGCITNTAKKLIPSYLRKRSPIYLGATAGMRLLKEMNPAAASNILASVRKTLKSSPFMFEDDYARIISGEEEGLSSWVTVNYLNGNFNTSQETIGALDMGGASTQITFTSSKAAQHSSKLKLYGTKYQLYTHSYLCYGKKEAERRFYAQLVKESNSTAKVYNPCGPKGYMQNITSTYLRSSPCVKGLTSNQTTFTLMGTGNYSLCSKEVSKLFNFTSCQGNSSCSFDSVYQPTTDGKQFFAFSGYYTVTKDLNLTSNASLDQLQAAAKNVCGKSWDEIKTIPTKYPQFLPFYCFDAQYVYTILSRGYHFENSTAKLQFVGTVNRLSLGWALGFMINATNLLPIEKPALVSIHLFHSGVFVIVVIVGALLLSTGVLICIMSAGRIYKQRQSNVQGLVL</sequence>
<evidence type="ECO:0000256" key="5">
    <source>
        <dbReference type="RuleBase" id="RU003833"/>
    </source>
</evidence>
<keyword evidence="6" id="KW-0812">Transmembrane</keyword>
<dbReference type="Pfam" id="PF01150">
    <property type="entry name" value="GDA1_CD39"/>
    <property type="match status" value="1"/>
</dbReference>
<evidence type="ECO:0000256" key="3">
    <source>
        <dbReference type="PIRSR" id="PIRSR600407-1"/>
    </source>
</evidence>
<feature type="active site" description="Proton acceptor" evidence="3">
    <location>
        <position position="193"/>
    </location>
</feature>
<dbReference type="PANTHER" id="PTHR11782:SF83">
    <property type="entry name" value="GUANOSINE-DIPHOSPHATASE"/>
    <property type="match status" value="1"/>
</dbReference>
<evidence type="ECO:0000313" key="7">
    <source>
        <dbReference type="EMBL" id="CAH3122444.1"/>
    </source>
</evidence>
<keyword evidence="4" id="KW-0547">Nucleotide-binding</keyword>
<dbReference type="InterPro" id="IPR000407">
    <property type="entry name" value="GDA1_CD39_NTPase"/>
</dbReference>
<organism evidence="7 8">
    <name type="scientific">Pocillopora meandrina</name>
    <dbReference type="NCBI Taxonomy" id="46732"/>
    <lineage>
        <taxon>Eukaryota</taxon>
        <taxon>Metazoa</taxon>
        <taxon>Cnidaria</taxon>
        <taxon>Anthozoa</taxon>
        <taxon>Hexacorallia</taxon>
        <taxon>Scleractinia</taxon>
        <taxon>Astrocoeniina</taxon>
        <taxon>Pocilloporidae</taxon>
        <taxon>Pocillopora</taxon>
    </lineage>
</organism>
<evidence type="ECO:0000256" key="4">
    <source>
        <dbReference type="PIRSR" id="PIRSR600407-2"/>
    </source>
</evidence>
<evidence type="ECO:0008006" key="9">
    <source>
        <dbReference type="Google" id="ProtNLM"/>
    </source>
</evidence>
<proteinExistence type="inferred from homology"/>
<keyword evidence="6" id="KW-0472">Membrane</keyword>
<dbReference type="GO" id="GO:0009134">
    <property type="term" value="P:nucleoside diphosphate catabolic process"/>
    <property type="evidence" value="ECO:0007669"/>
    <property type="project" value="TreeGrafter"/>
</dbReference>
<keyword evidence="4" id="KW-0067">ATP-binding</keyword>
<feature type="transmembrane region" description="Helical" evidence="6">
    <location>
        <begin position="28"/>
        <end position="51"/>
    </location>
</feature>
<comment type="caution">
    <text evidence="7">The sequence shown here is derived from an EMBL/GenBank/DDBJ whole genome shotgun (WGS) entry which is preliminary data.</text>
</comment>
<reference evidence="7 8" key="1">
    <citation type="submission" date="2022-05" db="EMBL/GenBank/DDBJ databases">
        <authorList>
            <consortium name="Genoscope - CEA"/>
            <person name="William W."/>
        </authorList>
    </citation>
    <scope>NUCLEOTIDE SEQUENCE [LARGE SCALE GENOMIC DNA]</scope>
</reference>
<dbReference type="GO" id="GO:0045134">
    <property type="term" value="F:UDP phosphatase activity"/>
    <property type="evidence" value="ECO:0007669"/>
    <property type="project" value="TreeGrafter"/>
</dbReference>
<evidence type="ECO:0000256" key="6">
    <source>
        <dbReference type="SAM" id="Phobius"/>
    </source>
</evidence>
<dbReference type="Proteomes" id="UP001159428">
    <property type="component" value="Unassembled WGS sequence"/>
</dbReference>
<dbReference type="EMBL" id="CALNXJ010000019">
    <property type="protein sequence ID" value="CAH3122444.1"/>
    <property type="molecule type" value="Genomic_DNA"/>
</dbReference>